<dbReference type="SUPFAM" id="SSF101898">
    <property type="entry name" value="NHL repeat"/>
    <property type="match status" value="1"/>
</dbReference>
<protein>
    <recommendedName>
        <fullName evidence="4">Beta-propeller repeat protein</fullName>
    </recommendedName>
</protein>
<feature type="chain" id="PRO_5021739152" description="Beta-propeller repeat protein" evidence="1">
    <location>
        <begin position="21"/>
        <end position="440"/>
    </location>
</feature>
<feature type="signal peptide" evidence="1">
    <location>
        <begin position="1"/>
        <end position="20"/>
    </location>
</feature>
<dbReference type="Proteomes" id="UP000321577">
    <property type="component" value="Unassembled WGS sequence"/>
</dbReference>
<evidence type="ECO:0000313" key="3">
    <source>
        <dbReference type="Proteomes" id="UP000321577"/>
    </source>
</evidence>
<dbReference type="AlphaFoldDB" id="A0A512MDU1"/>
<keyword evidence="3" id="KW-1185">Reference proteome</keyword>
<sequence>MTSIRHLLLPLLGISGLLHAATPPTCEWVFNGGGSTSDKARAVAFDKSGNVFLASECTGDSIFGDKQHQSAGGMDMCLVKLDPAGKAQWVSSIGGSKIDRAYGVVADADGNAYVTGHFESTDVKVNGEVLPNAGGYDVFTAKFAPDGRVVWVKTAGGAGYDYGHGIAIDSKGDVVITGAIDRKLFCTKYGSEGKEIWHKVASGTVSGSGHGIAVDGSDRIYLGGNASGAGGFGKAAIESKTTAALAVKLTPDGEGVWASVIPGAPSALYHEITCDSSGRVWGVGMFKGSVSVAGQTFTSSGDKDNDGLIVHLDKDGQVKWAKHLQGKGTDYCLGVVTDDHGTAFVCGDFNQETSLAGHALTPRGSGDIFLAAFDINGALQWVEQAGGKLNDNAYPAAFRAPDLLLIGGACAAPAAFGAKEVSKSGASDMYGALWKLGTAK</sequence>
<dbReference type="RefSeq" id="WP_146853299.1">
    <property type="nucleotide sequence ID" value="NZ_BKAG01000038.1"/>
</dbReference>
<keyword evidence="1" id="KW-0732">Signal</keyword>
<gene>
    <name evidence="2" type="ORF">BGE01nite_41950</name>
</gene>
<dbReference type="PANTHER" id="PTHR35580:SF1">
    <property type="entry name" value="PHYTASE-LIKE DOMAIN-CONTAINING PROTEIN"/>
    <property type="match status" value="1"/>
</dbReference>
<evidence type="ECO:0000256" key="1">
    <source>
        <dbReference type="SAM" id="SignalP"/>
    </source>
</evidence>
<organism evidence="2 3">
    <name type="scientific">Brevifollis gellanilyticus</name>
    <dbReference type="NCBI Taxonomy" id="748831"/>
    <lineage>
        <taxon>Bacteria</taxon>
        <taxon>Pseudomonadati</taxon>
        <taxon>Verrucomicrobiota</taxon>
        <taxon>Verrucomicrobiia</taxon>
        <taxon>Verrucomicrobiales</taxon>
        <taxon>Verrucomicrobiaceae</taxon>
    </lineage>
</organism>
<reference evidence="2 3" key="1">
    <citation type="submission" date="2019-07" db="EMBL/GenBank/DDBJ databases">
        <title>Whole genome shotgun sequence of Brevifollis gellanilyticus NBRC 108608.</title>
        <authorList>
            <person name="Hosoyama A."/>
            <person name="Uohara A."/>
            <person name="Ohji S."/>
            <person name="Ichikawa N."/>
        </authorList>
    </citation>
    <scope>NUCLEOTIDE SEQUENCE [LARGE SCALE GENOMIC DNA]</scope>
    <source>
        <strain evidence="2 3">NBRC 108608</strain>
    </source>
</reference>
<dbReference type="EMBL" id="BKAG01000038">
    <property type="protein sequence ID" value="GEP44904.1"/>
    <property type="molecule type" value="Genomic_DNA"/>
</dbReference>
<dbReference type="Gene3D" id="2.120.10.30">
    <property type="entry name" value="TolB, C-terminal domain"/>
    <property type="match status" value="1"/>
</dbReference>
<accession>A0A512MDU1</accession>
<evidence type="ECO:0000313" key="2">
    <source>
        <dbReference type="EMBL" id="GEP44904.1"/>
    </source>
</evidence>
<comment type="caution">
    <text evidence="2">The sequence shown here is derived from an EMBL/GenBank/DDBJ whole genome shotgun (WGS) entry which is preliminary data.</text>
</comment>
<dbReference type="OrthoDB" id="53254at2"/>
<name>A0A512MDU1_9BACT</name>
<dbReference type="PANTHER" id="PTHR35580">
    <property type="entry name" value="CELL SURFACE GLYCOPROTEIN (S-LAYER PROTEIN)-LIKE PROTEIN"/>
    <property type="match status" value="1"/>
</dbReference>
<dbReference type="InterPro" id="IPR052918">
    <property type="entry name" value="Motility_Chemotaxis_Reg"/>
</dbReference>
<dbReference type="InterPro" id="IPR011042">
    <property type="entry name" value="6-blade_b-propeller_TolB-like"/>
</dbReference>
<evidence type="ECO:0008006" key="4">
    <source>
        <dbReference type="Google" id="ProtNLM"/>
    </source>
</evidence>
<proteinExistence type="predicted"/>